<protein>
    <submittedName>
        <fullName evidence="1">Uncharacterized protein</fullName>
    </submittedName>
</protein>
<comment type="caution">
    <text evidence="1">The sequence shown here is derived from an EMBL/GenBank/DDBJ whole genome shotgun (WGS) entry which is preliminary data.</text>
</comment>
<dbReference type="GeneID" id="33569795"/>
<name>A0A1Y2GII6_9FUNG</name>
<reference evidence="1 2" key="1">
    <citation type="submission" date="2016-07" db="EMBL/GenBank/DDBJ databases">
        <title>Pervasive Adenine N6-methylation of Active Genes in Fungi.</title>
        <authorList>
            <consortium name="DOE Joint Genome Institute"/>
            <person name="Mondo S.J."/>
            <person name="Dannebaum R.O."/>
            <person name="Kuo R.C."/>
            <person name="Labutti K."/>
            <person name="Haridas S."/>
            <person name="Kuo A."/>
            <person name="Salamov A."/>
            <person name="Ahrendt S.R."/>
            <person name="Lipzen A."/>
            <person name="Sullivan W."/>
            <person name="Andreopoulos W.B."/>
            <person name="Clum A."/>
            <person name="Lindquist E."/>
            <person name="Daum C."/>
            <person name="Ramamoorthy G.K."/>
            <person name="Gryganskyi A."/>
            <person name="Culley D."/>
            <person name="Magnuson J.K."/>
            <person name="James T.Y."/>
            <person name="O'Malley M.A."/>
            <person name="Stajich J.E."/>
            <person name="Spatafora J.W."/>
            <person name="Visel A."/>
            <person name="Grigoriev I.V."/>
        </authorList>
    </citation>
    <scope>NUCLEOTIDE SEQUENCE [LARGE SCALE GENOMIC DNA]</scope>
    <source>
        <strain evidence="1 2">NRRL 3116</strain>
    </source>
</reference>
<dbReference type="InParanoid" id="A0A1Y2GII6"/>
<accession>A0A1Y2GII6</accession>
<dbReference type="AlphaFoldDB" id="A0A1Y2GII6"/>
<keyword evidence="2" id="KW-1185">Reference proteome</keyword>
<dbReference type="EMBL" id="MCFF01000030">
    <property type="protein sequence ID" value="ORZ10683.1"/>
    <property type="molecule type" value="Genomic_DNA"/>
</dbReference>
<organism evidence="1 2">
    <name type="scientific">Lobosporangium transversale</name>
    <dbReference type="NCBI Taxonomy" id="64571"/>
    <lineage>
        <taxon>Eukaryota</taxon>
        <taxon>Fungi</taxon>
        <taxon>Fungi incertae sedis</taxon>
        <taxon>Mucoromycota</taxon>
        <taxon>Mortierellomycotina</taxon>
        <taxon>Mortierellomycetes</taxon>
        <taxon>Mortierellales</taxon>
        <taxon>Mortierellaceae</taxon>
        <taxon>Lobosporangium</taxon>
    </lineage>
</organism>
<evidence type="ECO:0000313" key="2">
    <source>
        <dbReference type="Proteomes" id="UP000193648"/>
    </source>
</evidence>
<gene>
    <name evidence="1" type="ORF">BCR41DRAFT_387999</name>
</gene>
<proteinExistence type="predicted"/>
<dbReference type="RefSeq" id="XP_021879404.1">
    <property type="nucleotide sequence ID" value="XM_022027952.1"/>
</dbReference>
<sequence>MDHPDPHPGLRRRLLHAPKVLSPSSLSEVDAITWLLPLVTMLRERRGKNGESGGESGVFRLYCEGSDIGCLFSAAFCSDGKASVLTSTPGGTLALDEVSRMAAGDEGSWEASTGTGSGVGRMKTKAEAYDMETARKCCTVANVAVGNVIVDNVAVGNVIVDNVAMGNVIVDNAAADNVVVDNVVVDNDVAVDNVAGDNVKVVALDMMVSIRS</sequence>
<evidence type="ECO:0000313" key="1">
    <source>
        <dbReference type="EMBL" id="ORZ10683.1"/>
    </source>
</evidence>
<dbReference type="Proteomes" id="UP000193648">
    <property type="component" value="Unassembled WGS sequence"/>
</dbReference>